<evidence type="ECO:0000256" key="4">
    <source>
        <dbReference type="ARBA" id="ARBA00022553"/>
    </source>
</evidence>
<comment type="subcellular location">
    <subcellularLocation>
        <location evidence="1">Cell membrane</location>
        <topology evidence="1">Single-pass type I membrane protein</topology>
    </subcellularLocation>
</comment>
<dbReference type="InterPro" id="IPR003609">
    <property type="entry name" value="Pan_app"/>
</dbReference>
<dbReference type="Proteomes" id="UP000290289">
    <property type="component" value="Chromosome 9"/>
</dbReference>
<feature type="domain" description="Bulb-type lectin" evidence="22">
    <location>
        <begin position="28"/>
        <end position="153"/>
    </location>
</feature>
<dbReference type="GO" id="GO:0048544">
    <property type="term" value="P:recognition of pollen"/>
    <property type="evidence" value="ECO:0007669"/>
    <property type="project" value="InterPro"/>
</dbReference>
<keyword evidence="3 19" id="KW-0723">Serine/threonine-protein kinase</keyword>
<dbReference type="Gene3D" id="2.90.10.10">
    <property type="entry name" value="Bulb-type lectin domain"/>
    <property type="match status" value="1"/>
</dbReference>
<keyword evidence="2" id="KW-1003">Cell membrane</keyword>
<dbReference type="CDD" id="cd01098">
    <property type="entry name" value="PAN_AP_plant"/>
    <property type="match status" value="1"/>
</dbReference>
<dbReference type="InterPro" id="IPR001245">
    <property type="entry name" value="Ser-Thr/Tyr_kinase_cat_dom"/>
</dbReference>
<dbReference type="GO" id="GO:0005886">
    <property type="term" value="C:plasma membrane"/>
    <property type="evidence" value="ECO:0007669"/>
    <property type="project" value="UniProtKB-SubCell"/>
</dbReference>
<keyword evidence="6 20" id="KW-0812">Transmembrane</keyword>
<dbReference type="InterPro" id="IPR036426">
    <property type="entry name" value="Bulb-type_lectin_dom_sf"/>
</dbReference>
<dbReference type="SMART" id="SM00108">
    <property type="entry name" value="B_lectin"/>
    <property type="match status" value="1"/>
</dbReference>
<dbReference type="AlphaFoldDB" id="A0A498J7U0"/>
<evidence type="ECO:0000259" key="23">
    <source>
        <dbReference type="PROSITE" id="PS50948"/>
    </source>
</evidence>
<proteinExistence type="inferred from homology"/>
<evidence type="ECO:0000313" key="25">
    <source>
        <dbReference type="Proteomes" id="UP000290289"/>
    </source>
</evidence>
<evidence type="ECO:0000256" key="5">
    <source>
        <dbReference type="ARBA" id="ARBA00022679"/>
    </source>
</evidence>
<keyword evidence="7 21" id="KW-0732">Signal</keyword>
<dbReference type="GO" id="GO:0106310">
    <property type="term" value="F:protein serine kinase activity"/>
    <property type="evidence" value="ECO:0007669"/>
    <property type="project" value="RHEA"/>
</dbReference>
<dbReference type="Pfam" id="PF00954">
    <property type="entry name" value="S_locus_glycop"/>
    <property type="match status" value="1"/>
</dbReference>
<dbReference type="InterPro" id="IPR000858">
    <property type="entry name" value="S_locus_glycoprot_dom"/>
</dbReference>
<evidence type="ECO:0000256" key="19">
    <source>
        <dbReference type="PIRNR" id="PIRNR000641"/>
    </source>
</evidence>
<dbReference type="GO" id="GO:0005524">
    <property type="term" value="F:ATP binding"/>
    <property type="evidence" value="ECO:0007669"/>
    <property type="project" value="UniProtKB-KW"/>
</dbReference>
<keyword evidence="9 19" id="KW-0547">Nucleotide-binding</keyword>
<dbReference type="PIRSF" id="PIRSF000641">
    <property type="entry name" value="SRK"/>
    <property type="match status" value="1"/>
</dbReference>
<keyword evidence="8" id="KW-0430">Lectin</keyword>
<evidence type="ECO:0000256" key="12">
    <source>
        <dbReference type="ARBA" id="ARBA00022989"/>
    </source>
</evidence>
<evidence type="ECO:0000256" key="15">
    <source>
        <dbReference type="ARBA" id="ARBA00023170"/>
    </source>
</evidence>
<dbReference type="SMART" id="SM00473">
    <property type="entry name" value="PAN_AP"/>
    <property type="match status" value="1"/>
</dbReference>
<keyword evidence="25" id="KW-1185">Reference proteome</keyword>
<keyword evidence="11 19" id="KW-0067">ATP-binding</keyword>
<evidence type="ECO:0000256" key="21">
    <source>
        <dbReference type="SAM" id="SignalP"/>
    </source>
</evidence>
<dbReference type="Pfam" id="PF08276">
    <property type="entry name" value="PAN_2"/>
    <property type="match status" value="1"/>
</dbReference>
<dbReference type="CDD" id="cd00028">
    <property type="entry name" value="B_lectin"/>
    <property type="match status" value="1"/>
</dbReference>
<feature type="chain" id="PRO_5019834865" description="Receptor-like serine/threonine-protein kinase" evidence="21">
    <location>
        <begin position="28"/>
        <end position="697"/>
    </location>
</feature>
<dbReference type="EC" id="2.7.11.1" evidence="19"/>
<evidence type="ECO:0000256" key="8">
    <source>
        <dbReference type="ARBA" id="ARBA00022734"/>
    </source>
</evidence>
<reference evidence="24 25" key="1">
    <citation type="submission" date="2018-10" db="EMBL/GenBank/DDBJ databases">
        <title>A high-quality apple genome assembly.</title>
        <authorList>
            <person name="Hu J."/>
        </authorList>
    </citation>
    <scope>NUCLEOTIDE SEQUENCE [LARGE SCALE GENOMIC DNA]</scope>
    <source>
        <strain evidence="25">cv. HFTH1</strain>
        <tissue evidence="24">Young leaf</tissue>
    </source>
</reference>
<evidence type="ECO:0000256" key="9">
    <source>
        <dbReference type="ARBA" id="ARBA00022741"/>
    </source>
</evidence>
<evidence type="ECO:0000256" key="14">
    <source>
        <dbReference type="ARBA" id="ARBA00023157"/>
    </source>
</evidence>
<keyword evidence="5 19" id="KW-0808">Transferase</keyword>
<evidence type="ECO:0000313" key="24">
    <source>
        <dbReference type="EMBL" id="RXH89873.1"/>
    </source>
</evidence>
<dbReference type="FunFam" id="2.90.10.10:FF:000009">
    <property type="entry name" value="Receptor-like serine/threonine-protein kinase SD1-8"/>
    <property type="match status" value="1"/>
</dbReference>
<evidence type="ECO:0000256" key="17">
    <source>
        <dbReference type="ARBA" id="ARBA00047899"/>
    </source>
</evidence>
<dbReference type="SUPFAM" id="SSF56112">
    <property type="entry name" value="Protein kinase-like (PK-like)"/>
    <property type="match status" value="1"/>
</dbReference>
<keyword evidence="12 20" id="KW-1133">Transmembrane helix</keyword>
<evidence type="ECO:0000256" key="2">
    <source>
        <dbReference type="ARBA" id="ARBA00022475"/>
    </source>
</evidence>
<dbReference type="Pfam" id="PF01453">
    <property type="entry name" value="B_lectin"/>
    <property type="match status" value="1"/>
</dbReference>
<dbReference type="Gene3D" id="1.10.510.10">
    <property type="entry name" value="Transferase(Phosphotransferase) domain 1"/>
    <property type="match status" value="1"/>
</dbReference>
<keyword evidence="16" id="KW-0325">Glycoprotein</keyword>
<evidence type="ECO:0000256" key="18">
    <source>
        <dbReference type="ARBA" id="ARBA00048679"/>
    </source>
</evidence>
<dbReference type="SUPFAM" id="SSF51110">
    <property type="entry name" value="alpha-D-mannose-specific plant lectins"/>
    <property type="match status" value="1"/>
</dbReference>
<keyword evidence="10 19" id="KW-0418">Kinase</keyword>
<dbReference type="InterPro" id="IPR024171">
    <property type="entry name" value="SRK-like_kinase"/>
</dbReference>
<feature type="transmembrane region" description="Helical" evidence="20">
    <location>
        <begin position="468"/>
        <end position="488"/>
    </location>
</feature>
<feature type="transmembrane region" description="Helical" evidence="20">
    <location>
        <begin position="441"/>
        <end position="461"/>
    </location>
</feature>
<keyword evidence="15" id="KW-0675">Receptor</keyword>
<dbReference type="EMBL" id="RDQH01000335">
    <property type="protein sequence ID" value="RXH89873.1"/>
    <property type="molecule type" value="Genomic_DNA"/>
</dbReference>
<dbReference type="InterPro" id="IPR001480">
    <property type="entry name" value="Bulb-type_lectin_dom"/>
</dbReference>
<evidence type="ECO:0000256" key="7">
    <source>
        <dbReference type="ARBA" id="ARBA00022729"/>
    </source>
</evidence>
<keyword evidence="14" id="KW-1015">Disulfide bond</keyword>
<comment type="caution">
    <text evidence="24">The sequence shown here is derived from an EMBL/GenBank/DDBJ whole genome shotgun (WGS) entry which is preliminary data.</text>
</comment>
<evidence type="ECO:0000256" key="11">
    <source>
        <dbReference type="ARBA" id="ARBA00022840"/>
    </source>
</evidence>
<evidence type="ECO:0000256" key="1">
    <source>
        <dbReference type="ARBA" id="ARBA00004251"/>
    </source>
</evidence>
<dbReference type="GO" id="GO:0004674">
    <property type="term" value="F:protein serine/threonine kinase activity"/>
    <property type="evidence" value="ECO:0007669"/>
    <property type="project" value="UniProtKB-KW"/>
</dbReference>
<feature type="signal peptide" evidence="21">
    <location>
        <begin position="1"/>
        <end position="27"/>
    </location>
</feature>
<protein>
    <recommendedName>
        <fullName evidence="19">Receptor-like serine/threonine-protein kinase</fullName>
        <ecNumber evidence="19">2.7.11.1</ecNumber>
    </recommendedName>
</protein>
<gene>
    <name evidence="24" type="ORF">DVH24_032230</name>
</gene>
<organism evidence="24 25">
    <name type="scientific">Malus domestica</name>
    <name type="common">Apple</name>
    <name type="synonym">Pyrus malus</name>
    <dbReference type="NCBI Taxonomy" id="3750"/>
    <lineage>
        <taxon>Eukaryota</taxon>
        <taxon>Viridiplantae</taxon>
        <taxon>Streptophyta</taxon>
        <taxon>Embryophyta</taxon>
        <taxon>Tracheophyta</taxon>
        <taxon>Spermatophyta</taxon>
        <taxon>Magnoliopsida</taxon>
        <taxon>eudicotyledons</taxon>
        <taxon>Gunneridae</taxon>
        <taxon>Pentapetalae</taxon>
        <taxon>rosids</taxon>
        <taxon>fabids</taxon>
        <taxon>Rosales</taxon>
        <taxon>Rosaceae</taxon>
        <taxon>Amygdaloideae</taxon>
        <taxon>Maleae</taxon>
        <taxon>Malus</taxon>
    </lineage>
</organism>
<accession>A0A498J7U0</accession>
<evidence type="ECO:0000256" key="13">
    <source>
        <dbReference type="ARBA" id="ARBA00023136"/>
    </source>
</evidence>
<feature type="domain" description="Apple" evidence="23">
    <location>
        <begin position="349"/>
        <end position="429"/>
    </location>
</feature>
<keyword evidence="4" id="KW-0597">Phosphoprotein</keyword>
<comment type="catalytic activity">
    <reaction evidence="17 19">
        <text>L-threonyl-[protein] + ATP = O-phospho-L-threonyl-[protein] + ADP + H(+)</text>
        <dbReference type="Rhea" id="RHEA:46608"/>
        <dbReference type="Rhea" id="RHEA-COMP:11060"/>
        <dbReference type="Rhea" id="RHEA-COMP:11605"/>
        <dbReference type="ChEBI" id="CHEBI:15378"/>
        <dbReference type="ChEBI" id="CHEBI:30013"/>
        <dbReference type="ChEBI" id="CHEBI:30616"/>
        <dbReference type="ChEBI" id="CHEBI:61977"/>
        <dbReference type="ChEBI" id="CHEBI:456216"/>
        <dbReference type="EC" id="2.7.11.1"/>
    </reaction>
</comment>
<sequence length="697" mass="77433">MDTKPNSKFVFSVILVCVFLESHVSLAADTISENQSLSGDQTIASAGGMFELGFFKPGQLSNYYIGIWYSKQVVSEMTVVWVANREIPVSDRFSSVLTILDGNLVLLNMSKNPVWSTDLNSTTNSGSVQAVLLDSGNLVLKAGSSNNTLEPLWQSFDHPTDTLLPGGKFGFNKITNHSQILTSWKNLEDPAPGLYSLHLAPDEGDSCIYLWNRSRQYWTSGPWNESLRNFNMVPELRLFNDFNYSSVRNENESYLTYSINNPKIVTRSLMTASGQVQQLTWLEASKQWNVFWSQPRQCDVYAFCGAFSSCKPTSLNYCKCLKGFEPNRQSDWDLQIYSGGCSRRTSVKCGNATGDGFLEKNSKSLLENSQNERALSFESCRSACLNECQCTAYVYDSSNGCSIWHGDVLNLQEFEANDGDGRILYIRAAASDIEKKRNKRMIIHVLLGAVNLNVILMIVFFSLQLSPLIAIVSTITGLLVVIFGYFLWKKTLGTKSKVAAGGEMNDAELPIFGLRAIIAATNNFAEANKLGEGGFGPVYKVTLPLGYMSPEYARYGHFSEKLDVFSFGVVLLEIVSGKKNAAFYLFEHSPTLAGWAWDLWKDGRGMEVIDESVRETCRLDEALKCIHVGFLCVQEAPADRPTMSLVIRMLQGNESTSLPPFKEPAFSTHKNSSPVCSSQTPTIFSHNTVTMSLPEGR</sequence>
<evidence type="ECO:0000256" key="10">
    <source>
        <dbReference type="ARBA" id="ARBA00022777"/>
    </source>
</evidence>
<dbReference type="Pfam" id="PF07714">
    <property type="entry name" value="PK_Tyr_Ser-Thr"/>
    <property type="match status" value="1"/>
</dbReference>
<evidence type="ECO:0000259" key="22">
    <source>
        <dbReference type="PROSITE" id="PS50927"/>
    </source>
</evidence>
<comment type="similarity">
    <text evidence="19">Belongs to the protein kinase superfamily. Ser/Thr protein kinase family.</text>
</comment>
<dbReference type="PROSITE" id="PS50948">
    <property type="entry name" value="PAN"/>
    <property type="match status" value="1"/>
</dbReference>
<name>A0A498J7U0_MALDO</name>
<dbReference type="GO" id="GO:0030246">
    <property type="term" value="F:carbohydrate binding"/>
    <property type="evidence" value="ECO:0007669"/>
    <property type="project" value="UniProtKB-KW"/>
</dbReference>
<evidence type="ECO:0000256" key="20">
    <source>
        <dbReference type="SAM" id="Phobius"/>
    </source>
</evidence>
<evidence type="ECO:0000256" key="6">
    <source>
        <dbReference type="ARBA" id="ARBA00022692"/>
    </source>
</evidence>
<dbReference type="InterPro" id="IPR011009">
    <property type="entry name" value="Kinase-like_dom_sf"/>
</dbReference>
<evidence type="ECO:0000256" key="3">
    <source>
        <dbReference type="ARBA" id="ARBA00022527"/>
    </source>
</evidence>
<dbReference type="PANTHER" id="PTHR32444:SF247">
    <property type="entry name" value="OS01G0958200 PROTEIN"/>
    <property type="match status" value="1"/>
</dbReference>
<keyword evidence="13 20" id="KW-0472">Membrane</keyword>
<dbReference type="PROSITE" id="PS50927">
    <property type="entry name" value="BULB_LECTIN"/>
    <property type="match status" value="1"/>
</dbReference>
<dbReference type="PANTHER" id="PTHR32444">
    <property type="entry name" value="BULB-TYPE LECTIN DOMAIN-CONTAINING PROTEIN"/>
    <property type="match status" value="1"/>
</dbReference>
<evidence type="ECO:0000256" key="16">
    <source>
        <dbReference type="ARBA" id="ARBA00023180"/>
    </source>
</evidence>
<comment type="catalytic activity">
    <reaction evidence="18 19">
        <text>L-seryl-[protein] + ATP = O-phospho-L-seryl-[protein] + ADP + H(+)</text>
        <dbReference type="Rhea" id="RHEA:17989"/>
        <dbReference type="Rhea" id="RHEA-COMP:9863"/>
        <dbReference type="Rhea" id="RHEA-COMP:11604"/>
        <dbReference type="ChEBI" id="CHEBI:15378"/>
        <dbReference type="ChEBI" id="CHEBI:29999"/>
        <dbReference type="ChEBI" id="CHEBI:30616"/>
        <dbReference type="ChEBI" id="CHEBI:83421"/>
        <dbReference type="ChEBI" id="CHEBI:456216"/>
        <dbReference type="EC" id="2.7.11.1"/>
    </reaction>
</comment>